<dbReference type="FunFam" id="1.10.10.1210:FF:000001">
    <property type="entry name" value="melanoma-associated antigen D1"/>
    <property type="match status" value="1"/>
</dbReference>
<dbReference type="Proteomes" id="UP000472268">
    <property type="component" value="Unplaced"/>
</dbReference>
<dbReference type="PANTHER" id="PTHR11736">
    <property type="entry name" value="MELANOMA-ASSOCIATED ANTIGEN MAGE ANTIGEN"/>
    <property type="match status" value="1"/>
</dbReference>
<dbReference type="InterPro" id="IPR041899">
    <property type="entry name" value="MAGE_WH2"/>
</dbReference>
<organism evidence="3 4">
    <name type="scientific">Suricata suricatta</name>
    <name type="common">Meerkat</name>
    <dbReference type="NCBI Taxonomy" id="37032"/>
    <lineage>
        <taxon>Eukaryota</taxon>
        <taxon>Metazoa</taxon>
        <taxon>Chordata</taxon>
        <taxon>Craniata</taxon>
        <taxon>Vertebrata</taxon>
        <taxon>Euteleostomi</taxon>
        <taxon>Mammalia</taxon>
        <taxon>Eutheria</taxon>
        <taxon>Laurasiatheria</taxon>
        <taxon>Carnivora</taxon>
        <taxon>Feliformia</taxon>
        <taxon>Herpestidae</taxon>
        <taxon>Suricata</taxon>
    </lineage>
</organism>
<dbReference type="Ensembl" id="ENSSSUT00005035593.1">
    <property type="protein sequence ID" value="ENSSSUP00005031194.1"/>
    <property type="gene ID" value="ENSSSUG00005020127.1"/>
</dbReference>
<feature type="region of interest" description="Disordered" evidence="1">
    <location>
        <begin position="49"/>
        <end position="99"/>
    </location>
</feature>
<dbReference type="InterPro" id="IPR037445">
    <property type="entry name" value="MAGE"/>
</dbReference>
<feature type="compositionally biased region" description="Basic and acidic residues" evidence="1">
    <location>
        <begin position="73"/>
        <end position="86"/>
    </location>
</feature>
<proteinExistence type="predicted"/>
<evidence type="ECO:0000256" key="1">
    <source>
        <dbReference type="SAM" id="MobiDB-lite"/>
    </source>
</evidence>
<dbReference type="Gene3D" id="1.10.10.1200">
    <property type="entry name" value="MAGE homology domain, winged helix WH1 motif"/>
    <property type="match status" value="1"/>
</dbReference>
<feature type="compositionally biased region" description="Low complexity" evidence="1">
    <location>
        <begin position="50"/>
        <end position="62"/>
    </location>
</feature>
<protein>
    <recommendedName>
        <fullName evidence="2">MAGE domain-containing protein</fullName>
    </recommendedName>
</protein>
<dbReference type="Pfam" id="PF01454">
    <property type="entry name" value="MAGE"/>
    <property type="match status" value="1"/>
</dbReference>
<evidence type="ECO:0000313" key="4">
    <source>
        <dbReference type="Proteomes" id="UP000472268"/>
    </source>
</evidence>
<name>A0A673V2T5_SURSU</name>
<dbReference type="GO" id="GO:0000122">
    <property type="term" value="P:negative regulation of transcription by RNA polymerase II"/>
    <property type="evidence" value="ECO:0007669"/>
    <property type="project" value="TreeGrafter"/>
</dbReference>
<dbReference type="GO" id="GO:0005634">
    <property type="term" value="C:nucleus"/>
    <property type="evidence" value="ECO:0007669"/>
    <property type="project" value="TreeGrafter"/>
</dbReference>
<dbReference type="InterPro" id="IPR041898">
    <property type="entry name" value="MAGE_WH1"/>
</dbReference>
<dbReference type="AlphaFoldDB" id="A0A673V2T5"/>
<dbReference type="SMART" id="SM01373">
    <property type="entry name" value="MAGE"/>
    <property type="match status" value="1"/>
</dbReference>
<dbReference type="OMA" id="CNDDFPE"/>
<dbReference type="PANTHER" id="PTHR11736:SF24">
    <property type="entry name" value="MAGE DOMAIN-CONTAINING PROTEIN"/>
    <property type="match status" value="1"/>
</dbReference>
<feature type="domain" description="MAGE" evidence="2">
    <location>
        <begin position="105"/>
        <end position="292"/>
    </location>
</feature>
<sequence>MVPCHPPFFPHSCLLPSTLVSMSQDQEIPCCTQEQHYVHNEIQVLAAGIPSTPQSPQSSYSSHTVITAISPSKSDESSTSQEKEDSSASSSKVLSDTENLPVDPLDENVTLLVQFLLHNYQMKEPITKGDVIDVVIQESKDNFLEILRRASEHMELDFGVDMKKVDPTGNGYALVNKLENMSKTSLLITVLSVICMKGNYATEEIWNVVNLMDLYSGRKHSIFGEPRKFIMKNLVREKYLDYHQVPNSDPPYYEFLHGRRAHTETSKMKLLEFLIKIHESDARCFPFQQEKVLTDEAERNSFSNVVPFNVTFY</sequence>
<reference evidence="3" key="2">
    <citation type="submission" date="2025-09" db="UniProtKB">
        <authorList>
            <consortium name="Ensembl"/>
        </authorList>
    </citation>
    <scope>IDENTIFICATION</scope>
</reference>
<evidence type="ECO:0000313" key="3">
    <source>
        <dbReference type="Ensembl" id="ENSSSUP00005031194.1"/>
    </source>
</evidence>
<reference evidence="3" key="1">
    <citation type="submission" date="2025-08" db="UniProtKB">
        <authorList>
            <consortium name="Ensembl"/>
        </authorList>
    </citation>
    <scope>IDENTIFICATION</scope>
</reference>
<feature type="compositionally biased region" description="Low complexity" evidence="1">
    <location>
        <begin position="87"/>
        <end position="96"/>
    </location>
</feature>
<accession>A0A673V2T5</accession>
<dbReference type="Pfam" id="PF12440">
    <property type="entry name" value="MAGE_N"/>
    <property type="match status" value="1"/>
</dbReference>
<dbReference type="FunFam" id="1.10.10.1200:FF:000007">
    <property type="entry name" value="Melanoma-associated antigen C2"/>
    <property type="match status" value="1"/>
</dbReference>
<dbReference type="PROSITE" id="PS50838">
    <property type="entry name" value="MAGE"/>
    <property type="match status" value="1"/>
</dbReference>
<dbReference type="InterPro" id="IPR021072">
    <property type="entry name" value="MAGE_N"/>
</dbReference>
<keyword evidence="4" id="KW-1185">Reference proteome</keyword>
<dbReference type="InterPro" id="IPR002190">
    <property type="entry name" value="MHD_dom"/>
</dbReference>
<evidence type="ECO:0000259" key="2">
    <source>
        <dbReference type="PROSITE" id="PS50838"/>
    </source>
</evidence>
<dbReference type="SMART" id="SM01392">
    <property type="entry name" value="MAGE_N"/>
    <property type="match status" value="1"/>
</dbReference>
<dbReference type="Gene3D" id="1.10.10.1210">
    <property type="entry name" value="MAGE homology domain, winged helix WH2 motif"/>
    <property type="match status" value="1"/>
</dbReference>